<proteinExistence type="predicted"/>
<dbReference type="InterPro" id="IPR038296">
    <property type="entry name" value="ParD_sf"/>
</dbReference>
<dbReference type="EMBL" id="JACIJI010000005">
    <property type="protein sequence ID" value="MBB5719612.1"/>
    <property type="molecule type" value="Genomic_DNA"/>
</dbReference>
<dbReference type="SUPFAM" id="SSF47598">
    <property type="entry name" value="Ribbon-helix-helix"/>
    <property type="match status" value="1"/>
</dbReference>
<keyword evidence="3" id="KW-1185">Reference proteome</keyword>
<dbReference type="Gene3D" id="6.10.10.120">
    <property type="entry name" value="Antitoxin ParD1-like"/>
    <property type="match status" value="1"/>
</dbReference>
<evidence type="ECO:0000313" key="3">
    <source>
        <dbReference type="Proteomes" id="UP000554342"/>
    </source>
</evidence>
<dbReference type="RefSeq" id="WP_184004553.1">
    <property type="nucleotide sequence ID" value="NZ_BAABIF010000030.1"/>
</dbReference>
<dbReference type="InterPro" id="IPR010985">
    <property type="entry name" value="Ribbon_hlx_hlx"/>
</dbReference>
<reference evidence="2 3" key="1">
    <citation type="submission" date="2020-08" db="EMBL/GenBank/DDBJ databases">
        <title>Genomic Encyclopedia of Type Strains, Phase IV (KMG-IV): sequencing the most valuable type-strain genomes for metagenomic binning, comparative biology and taxonomic classification.</title>
        <authorList>
            <person name="Goeker M."/>
        </authorList>
    </citation>
    <scope>NUCLEOTIDE SEQUENCE [LARGE SCALE GENOMIC DNA]</scope>
    <source>
        <strain evidence="2 3">DSM 27203</strain>
    </source>
</reference>
<comment type="caution">
    <text evidence="2">The sequence shown here is derived from an EMBL/GenBank/DDBJ whole genome shotgun (WGS) entry which is preliminary data.</text>
</comment>
<gene>
    <name evidence="2" type="ORF">FHR23_002560</name>
</gene>
<evidence type="ECO:0000313" key="2">
    <source>
        <dbReference type="EMBL" id="MBB5719612.1"/>
    </source>
</evidence>
<name>A0A840Z1P9_9SPHN</name>
<protein>
    <submittedName>
        <fullName evidence="2">Antitoxin ParD1/3/4</fullName>
    </submittedName>
</protein>
<dbReference type="Pfam" id="PF03693">
    <property type="entry name" value="ParD_antitoxin"/>
    <property type="match status" value="1"/>
</dbReference>
<dbReference type="Proteomes" id="UP000554342">
    <property type="component" value="Unassembled WGS sequence"/>
</dbReference>
<dbReference type="InterPro" id="IPR022789">
    <property type="entry name" value="ParD"/>
</dbReference>
<sequence length="84" mass="9281">MSKPVTVTLGRLAETAQAYVAEGRYASMSEVMRAGIRALEREQQALDSIYRAKVAEALADQREAVPLAKGFAEVRERIARDRDA</sequence>
<evidence type="ECO:0000256" key="1">
    <source>
        <dbReference type="ARBA" id="ARBA00022649"/>
    </source>
</evidence>
<keyword evidence="1" id="KW-1277">Toxin-antitoxin system</keyword>
<dbReference type="AlphaFoldDB" id="A0A840Z1P9"/>
<dbReference type="GO" id="GO:0006355">
    <property type="term" value="P:regulation of DNA-templated transcription"/>
    <property type="evidence" value="ECO:0007669"/>
    <property type="project" value="InterPro"/>
</dbReference>
<accession>A0A840Z1P9</accession>
<organism evidence="2 3">
    <name type="scientific">Stakelama sediminis</name>
    <dbReference type="NCBI Taxonomy" id="463200"/>
    <lineage>
        <taxon>Bacteria</taxon>
        <taxon>Pseudomonadati</taxon>
        <taxon>Pseudomonadota</taxon>
        <taxon>Alphaproteobacteria</taxon>
        <taxon>Sphingomonadales</taxon>
        <taxon>Sphingomonadaceae</taxon>
        <taxon>Stakelama</taxon>
    </lineage>
</organism>